<keyword evidence="4" id="KW-0234">DNA repair</keyword>
<evidence type="ECO:0000256" key="3">
    <source>
        <dbReference type="ARBA" id="ARBA00022763"/>
    </source>
</evidence>
<dbReference type="GO" id="GO:0000077">
    <property type="term" value="P:DNA damage checkpoint signaling"/>
    <property type="evidence" value="ECO:0007669"/>
    <property type="project" value="InterPro"/>
</dbReference>
<evidence type="ECO:0000313" key="6">
    <source>
        <dbReference type="EMBL" id="CAG9859851.1"/>
    </source>
</evidence>
<dbReference type="Pfam" id="PF02144">
    <property type="entry name" value="Rad1"/>
    <property type="match status" value="1"/>
</dbReference>
<organism evidence="6 7">
    <name type="scientific">Phyllotreta striolata</name>
    <name type="common">Striped flea beetle</name>
    <name type="synonym">Crioceris striolata</name>
    <dbReference type="NCBI Taxonomy" id="444603"/>
    <lineage>
        <taxon>Eukaryota</taxon>
        <taxon>Metazoa</taxon>
        <taxon>Ecdysozoa</taxon>
        <taxon>Arthropoda</taxon>
        <taxon>Hexapoda</taxon>
        <taxon>Insecta</taxon>
        <taxon>Pterygota</taxon>
        <taxon>Neoptera</taxon>
        <taxon>Endopterygota</taxon>
        <taxon>Coleoptera</taxon>
        <taxon>Polyphaga</taxon>
        <taxon>Cucujiformia</taxon>
        <taxon>Chrysomeloidea</taxon>
        <taxon>Chrysomelidae</taxon>
        <taxon>Galerucinae</taxon>
        <taxon>Alticini</taxon>
        <taxon>Phyllotreta</taxon>
    </lineage>
</organism>
<protein>
    <submittedName>
        <fullName evidence="6">Uncharacterized protein</fullName>
    </submittedName>
</protein>
<dbReference type="PANTHER" id="PTHR10870:SF0">
    <property type="entry name" value="CELL CYCLE CHECKPOINT PROTEIN RAD1"/>
    <property type="match status" value="1"/>
</dbReference>
<evidence type="ECO:0000256" key="4">
    <source>
        <dbReference type="ARBA" id="ARBA00023204"/>
    </source>
</evidence>
<gene>
    <name evidence="6" type="ORF">PHYEVI_LOCUS6214</name>
</gene>
<dbReference type="PRINTS" id="PR01245">
    <property type="entry name" value="RAD1REC1"/>
</dbReference>
<dbReference type="SUPFAM" id="SSF55979">
    <property type="entry name" value="DNA clamp"/>
    <property type="match status" value="2"/>
</dbReference>
<dbReference type="AlphaFoldDB" id="A0A9N9TPT3"/>
<reference evidence="6" key="1">
    <citation type="submission" date="2022-01" db="EMBL/GenBank/DDBJ databases">
        <authorList>
            <person name="King R."/>
        </authorList>
    </citation>
    <scope>NUCLEOTIDE SEQUENCE</scope>
</reference>
<dbReference type="Gene3D" id="3.70.10.10">
    <property type="match status" value="1"/>
</dbReference>
<evidence type="ECO:0000256" key="2">
    <source>
        <dbReference type="ARBA" id="ARBA00010991"/>
    </source>
</evidence>
<evidence type="ECO:0000313" key="7">
    <source>
        <dbReference type="Proteomes" id="UP001153712"/>
    </source>
</evidence>
<keyword evidence="3" id="KW-0227">DNA damage</keyword>
<dbReference type="InterPro" id="IPR046938">
    <property type="entry name" value="DNA_clamp_sf"/>
</dbReference>
<dbReference type="OrthoDB" id="337581at2759"/>
<dbReference type="InterPro" id="IPR003021">
    <property type="entry name" value="Rad1_Rec1_Rad17"/>
</dbReference>
<comment type="similarity">
    <text evidence="2">Belongs to the rad1 family.</text>
</comment>
<dbReference type="GO" id="GO:0030896">
    <property type="term" value="C:checkpoint clamp complex"/>
    <property type="evidence" value="ECO:0007669"/>
    <property type="project" value="TreeGrafter"/>
</dbReference>
<dbReference type="PANTHER" id="PTHR10870">
    <property type="entry name" value="CELL CYCLE CHECKPOINT PROTEIN RAD1"/>
    <property type="match status" value="1"/>
</dbReference>
<dbReference type="GO" id="GO:0006281">
    <property type="term" value="P:DNA repair"/>
    <property type="evidence" value="ECO:0007669"/>
    <property type="project" value="UniProtKB-KW"/>
</dbReference>
<evidence type="ECO:0000256" key="1">
    <source>
        <dbReference type="ARBA" id="ARBA00004123"/>
    </source>
</evidence>
<accession>A0A9N9TPT3</accession>
<dbReference type="EMBL" id="OU900096">
    <property type="protein sequence ID" value="CAG9859851.1"/>
    <property type="molecule type" value="Genomic_DNA"/>
</dbReference>
<sequence>MLFSAEITDFKIIYNVLKAIAFKDNILFRPMEEGLKLTLEEMNYIEISIYIPSSIFSSYNVDSNDEIIFKISLKKFVEVLNMFGDEGNPNIKLTYASTGAPLCIVLTNSNIEENITVDCEIQTLNLHDFHDISLAEECNTNKIVVNASILVELLSRLNNSADELKVTLSPDQPYFTLTATGISGKSEVSISKNSQEVTVYQCQTTTSAVYCFNNIKHVLKVMAYADKVSISTGESGLLRLQLVMNSEDRQMFVEYYATSQYM</sequence>
<keyword evidence="7" id="KW-1185">Reference proteome</keyword>
<name>A0A9N9TPT3_PHYSR</name>
<keyword evidence="5" id="KW-0539">Nucleus</keyword>
<dbReference type="Proteomes" id="UP001153712">
    <property type="component" value="Chromosome 3"/>
</dbReference>
<proteinExistence type="inferred from homology"/>
<comment type="subcellular location">
    <subcellularLocation>
        <location evidence="1">Nucleus</location>
    </subcellularLocation>
</comment>
<evidence type="ECO:0000256" key="5">
    <source>
        <dbReference type="ARBA" id="ARBA00023242"/>
    </source>
</evidence>